<dbReference type="EMBL" id="KV419394">
    <property type="protein sequence ID" value="KZS99002.1"/>
    <property type="molecule type" value="Genomic_DNA"/>
</dbReference>
<dbReference type="Gene3D" id="3.30.710.10">
    <property type="entry name" value="Potassium Channel Kv1.1, Chain A"/>
    <property type="match status" value="1"/>
</dbReference>
<reference evidence="2 3" key="1">
    <citation type="journal article" date="2016" name="Mol. Biol. Evol.">
        <title>Comparative Genomics of Early-Diverging Mushroom-Forming Fungi Provides Insights into the Origins of Lignocellulose Decay Capabilities.</title>
        <authorList>
            <person name="Nagy L.G."/>
            <person name="Riley R."/>
            <person name="Tritt A."/>
            <person name="Adam C."/>
            <person name="Daum C."/>
            <person name="Floudas D."/>
            <person name="Sun H."/>
            <person name="Yadav J.S."/>
            <person name="Pangilinan J."/>
            <person name="Larsson K.H."/>
            <person name="Matsuura K."/>
            <person name="Barry K."/>
            <person name="Labutti K."/>
            <person name="Kuo R."/>
            <person name="Ohm R.A."/>
            <person name="Bhattacharya S.S."/>
            <person name="Shirouzu T."/>
            <person name="Yoshinaga Y."/>
            <person name="Martin F.M."/>
            <person name="Grigoriev I.V."/>
            <person name="Hibbett D.S."/>
        </authorList>
    </citation>
    <scope>NUCLEOTIDE SEQUENCE [LARGE SCALE GENOMIC DNA]</scope>
    <source>
        <strain evidence="2 3">HHB9708</strain>
    </source>
</reference>
<evidence type="ECO:0000313" key="2">
    <source>
        <dbReference type="EMBL" id="KZS99002.1"/>
    </source>
</evidence>
<evidence type="ECO:0000256" key="1">
    <source>
        <dbReference type="SAM" id="MobiDB-lite"/>
    </source>
</evidence>
<evidence type="ECO:0000313" key="3">
    <source>
        <dbReference type="Proteomes" id="UP000076722"/>
    </source>
</evidence>
<gene>
    <name evidence="2" type="ORF">SISNIDRAFT_7190</name>
</gene>
<dbReference type="OrthoDB" id="6359943at2759"/>
<organism evidence="2 3">
    <name type="scientific">Sistotremastrum niveocremeum HHB9708</name>
    <dbReference type="NCBI Taxonomy" id="1314777"/>
    <lineage>
        <taxon>Eukaryota</taxon>
        <taxon>Fungi</taxon>
        <taxon>Dikarya</taxon>
        <taxon>Basidiomycota</taxon>
        <taxon>Agaricomycotina</taxon>
        <taxon>Agaricomycetes</taxon>
        <taxon>Sistotremastrales</taxon>
        <taxon>Sistotremastraceae</taxon>
        <taxon>Sertulicium</taxon>
        <taxon>Sertulicium niveocremeum</taxon>
    </lineage>
</organism>
<feature type="compositionally biased region" description="Polar residues" evidence="1">
    <location>
        <begin position="1"/>
        <end position="15"/>
    </location>
</feature>
<dbReference type="Proteomes" id="UP000076722">
    <property type="component" value="Unassembled WGS sequence"/>
</dbReference>
<proteinExistence type="predicted"/>
<keyword evidence="3" id="KW-1185">Reference proteome</keyword>
<feature type="region of interest" description="Disordered" evidence="1">
    <location>
        <begin position="1"/>
        <end position="47"/>
    </location>
</feature>
<evidence type="ECO:0008006" key="4">
    <source>
        <dbReference type="Google" id="ProtNLM"/>
    </source>
</evidence>
<feature type="compositionally biased region" description="Low complexity" evidence="1">
    <location>
        <begin position="37"/>
        <end position="47"/>
    </location>
</feature>
<dbReference type="PANTHER" id="PTHR47369">
    <property type="entry name" value="BTB/POZ DOMAIN-CONTAINING PROTEIN"/>
    <property type="match status" value="1"/>
</dbReference>
<protein>
    <recommendedName>
        <fullName evidence="4">BTB domain-containing protein</fullName>
    </recommendedName>
</protein>
<accession>A0A165AHJ4</accession>
<dbReference type="InterPro" id="IPR011333">
    <property type="entry name" value="SKP1/BTB/POZ_sf"/>
</dbReference>
<name>A0A165AHJ4_9AGAM</name>
<sequence length="363" mass="38995">MSSASYSISNGVSSPHPTPRPNGAVPGPSRAQEYNDLESPAPSASISLPAEEHSGLYHENGVHEQNNHTDNQGAAITDYIYEHGFMLGEWADTIVQINSQSYNLHALLLVRSPYLAHLLATSPPANGPRRSIYLPTEQLTDVSAEIAQEGLLVALGYLYSPTSLRSINTANARGVLAAGCLLGGMNELCVQAYEMCQQSISAETIDDWIQFADKRAHLASTQGEIIPNSFDDYANRLRAHVMQFIIVDLPSHLHAFSGEASSPGATGANGSTPADGMEILLNVYSRIPFDIFKAAVESPALAVGSDQARFRFAKSAINLRKKGVARQVGAEETVVLAFGGSASGTNVHVSRKLRKKPLWKVSQ</sequence>
<dbReference type="AlphaFoldDB" id="A0A165AHJ4"/>
<dbReference type="PANTHER" id="PTHR47369:SF2">
    <property type="entry name" value="BTB_POZ DOMAIN-CONTAINING PROTEIN 2"/>
    <property type="match status" value="1"/>
</dbReference>